<dbReference type="Proteomes" id="UP000695562">
    <property type="component" value="Unassembled WGS sequence"/>
</dbReference>
<protein>
    <submittedName>
        <fullName evidence="2">Uncharacterized protein</fullName>
    </submittedName>
</protein>
<dbReference type="AlphaFoldDB" id="A0A8J4PLZ2"/>
<evidence type="ECO:0000313" key="2">
    <source>
        <dbReference type="EMBL" id="KAF2068616.1"/>
    </source>
</evidence>
<evidence type="ECO:0000256" key="1">
    <source>
        <dbReference type="SAM" id="MobiDB-lite"/>
    </source>
</evidence>
<gene>
    <name evidence="2" type="ORF">CYY_010057</name>
</gene>
<sequence length="42" mass="4922">MMEISVPSMTQPGRAQAYGKTERTNRTIKEQIIKEANNRKKW</sequence>
<dbReference type="EMBL" id="AJWJ01000906">
    <property type="protein sequence ID" value="KAF2068616.1"/>
    <property type="molecule type" value="Genomic_DNA"/>
</dbReference>
<reference evidence="2" key="1">
    <citation type="submission" date="2020-01" db="EMBL/GenBank/DDBJ databases">
        <title>Development of genomics and gene disruption for Polysphondylium violaceum indicates a role for the polyketide synthase stlB in stalk morphogenesis.</title>
        <authorList>
            <person name="Narita B."/>
            <person name="Kawabe Y."/>
            <person name="Kin K."/>
            <person name="Saito T."/>
            <person name="Gibbs R."/>
            <person name="Kuspa A."/>
            <person name="Muzny D."/>
            <person name="Queller D."/>
            <person name="Richards S."/>
            <person name="Strassman J."/>
            <person name="Sucgang R."/>
            <person name="Worley K."/>
            <person name="Schaap P."/>
        </authorList>
    </citation>
    <scope>NUCLEOTIDE SEQUENCE</scope>
    <source>
        <strain evidence="2">QSvi11</strain>
    </source>
</reference>
<comment type="caution">
    <text evidence="2">The sequence shown here is derived from an EMBL/GenBank/DDBJ whole genome shotgun (WGS) entry which is preliminary data.</text>
</comment>
<evidence type="ECO:0000313" key="3">
    <source>
        <dbReference type="Proteomes" id="UP000695562"/>
    </source>
</evidence>
<proteinExistence type="predicted"/>
<feature type="region of interest" description="Disordered" evidence="1">
    <location>
        <begin position="1"/>
        <end position="25"/>
    </location>
</feature>
<feature type="non-terminal residue" evidence="2">
    <location>
        <position position="42"/>
    </location>
</feature>
<organism evidence="2 3">
    <name type="scientific">Polysphondylium violaceum</name>
    <dbReference type="NCBI Taxonomy" id="133409"/>
    <lineage>
        <taxon>Eukaryota</taxon>
        <taxon>Amoebozoa</taxon>
        <taxon>Evosea</taxon>
        <taxon>Eumycetozoa</taxon>
        <taxon>Dictyostelia</taxon>
        <taxon>Dictyosteliales</taxon>
        <taxon>Dictyosteliaceae</taxon>
        <taxon>Polysphondylium</taxon>
    </lineage>
</organism>
<accession>A0A8J4PLZ2</accession>
<name>A0A8J4PLZ2_9MYCE</name>
<keyword evidence="3" id="KW-1185">Reference proteome</keyword>